<dbReference type="GO" id="GO:0007156">
    <property type="term" value="P:homophilic cell adhesion via plasma membrane adhesion molecules"/>
    <property type="evidence" value="ECO:0007669"/>
    <property type="project" value="InterPro"/>
</dbReference>
<dbReference type="OMA" id="TINIDRM"/>
<comment type="similarity">
    <text evidence="1">Belongs to the FRAS1 family.</text>
</comment>
<keyword evidence="5 9" id="KW-0106">Calcium</keyword>
<evidence type="ECO:0000256" key="11">
    <source>
        <dbReference type="SAM" id="MobiDB-lite"/>
    </source>
</evidence>
<evidence type="ECO:0000256" key="2">
    <source>
        <dbReference type="ARBA" id="ARBA00022723"/>
    </source>
</evidence>
<feature type="region of interest" description="Disordered" evidence="11">
    <location>
        <begin position="1826"/>
        <end position="1970"/>
    </location>
</feature>
<evidence type="ECO:0000256" key="3">
    <source>
        <dbReference type="ARBA" id="ARBA00022729"/>
    </source>
</evidence>
<dbReference type="GeneID" id="591943"/>
<dbReference type="InterPro" id="IPR039005">
    <property type="entry name" value="CSPG_rpt"/>
</dbReference>
<feature type="compositionally biased region" description="Gly residues" evidence="11">
    <location>
        <begin position="1887"/>
        <end position="1896"/>
    </location>
</feature>
<dbReference type="PANTHER" id="PTHR45739:SF11">
    <property type="entry name" value="FRAS1-RELATED EXTRACELLULAR MATRIX PROTEIN 1-LIKE ISOFORM X1"/>
    <property type="match status" value="1"/>
</dbReference>
<feature type="compositionally biased region" description="Pro residues" evidence="11">
    <location>
        <begin position="1921"/>
        <end position="1931"/>
    </location>
</feature>
<dbReference type="OrthoDB" id="430044at2759"/>
<dbReference type="Pfam" id="PF03160">
    <property type="entry name" value="Calx-beta"/>
    <property type="match status" value="1"/>
</dbReference>
<keyword evidence="4" id="KW-0677">Repeat</keyword>
<dbReference type="Pfam" id="PF16184">
    <property type="entry name" value="Cadherin_3"/>
    <property type="match status" value="11"/>
</dbReference>
<keyword evidence="3 12" id="KW-0732">Signal</keyword>
<evidence type="ECO:0000259" key="14">
    <source>
        <dbReference type="PROSITE" id="PS50268"/>
    </source>
</evidence>
<feature type="repeat" description="CSPG" evidence="10">
    <location>
        <begin position="1100"/>
        <end position="1196"/>
    </location>
</feature>
<dbReference type="InterPro" id="IPR001304">
    <property type="entry name" value="C-type_lectin-like"/>
</dbReference>
<keyword evidence="16" id="KW-1185">Reference proteome</keyword>
<evidence type="ECO:0000259" key="13">
    <source>
        <dbReference type="PROSITE" id="PS50041"/>
    </source>
</evidence>
<dbReference type="GO" id="GO:0005509">
    <property type="term" value="F:calcium ion binding"/>
    <property type="evidence" value="ECO:0007669"/>
    <property type="project" value="UniProtKB-UniRule"/>
</dbReference>
<dbReference type="InterPro" id="IPR045658">
    <property type="entry name" value="FRAS1-rel_N"/>
</dbReference>
<dbReference type="PANTHER" id="PTHR45739">
    <property type="entry name" value="MATRIX PROTEIN, PUTATIVE-RELATED"/>
    <property type="match status" value="1"/>
</dbReference>
<dbReference type="Pfam" id="PF19309">
    <property type="entry name" value="Frem_N"/>
    <property type="match status" value="1"/>
</dbReference>
<feature type="chain" id="PRO_5029884979" evidence="12">
    <location>
        <begin position="23"/>
        <end position="2374"/>
    </location>
</feature>
<dbReference type="InterPro" id="IPR038081">
    <property type="entry name" value="CalX-like_sf"/>
</dbReference>
<evidence type="ECO:0000256" key="1">
    <source>
        <dbReference type="ARBA" id="ARBA00005529"/>
    </source>
</evidence>
<dbReference type="InterPro" id="IPR003644">
    <property type="entry name" value="Calx_beta"/>
</dbReference>
<evidence type="ECO:0000256" key="7">
    <source>
        <dbReference type="ARBA" id="ARBA00023157"/>
    </source>
</evidence>
<dbReference type="InterPro" id="IPR016187">
    <property type="entry name" value="CTDL_fold"/>
</dbReference>
<dbReference type="CDD" id="cd00037">
    <property type="entry name" value="CLECT"/>
    <property type="match status" value="1"/>
</dbReference>
<dbReference type="GO" id="GO:0007154">
    <property type="term" value="P:cell communication"/>
    <property type="evidence" value="ECO:0007669"/>
    <property type="project" value="InterPro"/>
</dbReference>
<reference evidence="16" key="1">
    <citation type="submission" date="2015-02" db="EMBL/GenBank/DDBJ databases">
        <title>Genome sequencing for Strongylocentrotus purpuratus.</title>
        <authorList>
            <person name="Murali S."/>
            <person name="Liu Y."/>
            <person name="Vee V."/>
            <person name="English A."/>
            <person name="Wang M."/>
            <person name="Skinner E."/>
            <person name="Han Y."/>
            <person name="Muzny D.M."/>
            <person name="Worley K.C."/>
            <person name="Gibbs R.A."/>
        </authorList>
    </citation>
    <scope>NUCLEOTIDE SEQUENCE</scope>
</reference>
<dbReference type="Proteomes" id="UP000007110">
    <property type="component" value="Unassembled WGS sequence"/>
</dbReference>
<keyword evidence="7" id="KW-1015">Disulfide bond</keyword>
<feature type="repeat" description="CSPG" evidence="10">
    <location>
        <begin position="1217"/>
        <end position="1316"/>
    </location>
</feature>
<reference evidence="15" key="2">
    <citation type="submission" date="2021-01" db="UniProtKB">
        <authorList>
            <consortium name="EnsemblMetazoa"/>
        </authorList>
    </citation>
    <scope>IDENTIFICATION</scope>
</reference>
<keyword evidence="6" id="KW-0130">Cell adhesion</keyword>
<feature type="region of interest" description="Disordered" evidence="11">
    <location>
        <begin position="1989"/>
        <end position="2113"/>
    </location>
</feature>
<dbReference type="Gene3D" id="3.10.100.10">
    <property type="entry name" value="Mannose-Binding Protein A, subunit A"/>
    <property type="match status" value="1"/>
</dbReference>
<dbReference type="KEGG" id="spu:591943"/>
<feature type="domain" description="C-type lectin" evidence="13">
    <location>
        <begin position="2255"/>
        <end position="2361"/>
    </location>
</feature>
<evidence type="ECO:0000256" key="6">
    <source>
        <dbReference type="ARBA" id="ARBA00022889"/>
    </source>
</evidence>
<dbReference type="Gene3D" id="2.60.40.2030">
    <property type="match status" value="1"/>
</dbReference>
<evidence type="ECO:0000256" key="10">
    <source>
        <dbReference type="PROSITE-ProRule" id="PRU01201"/>
    </source>
</evidence>
<feature type="repeat" description="CSPG" evidence="10">
    <location>
        <begin position="1450"/>
        <end position="1539"/>
    </location>
</feature>
<dbReference type="SUPFAM" id="SSF56436">
    <property type="entry name" value="C-type lectin-like"/>
    <property type="match status" value="1"/>
</dbReference>
<feature type="signal peptide" evidence="12">
    <location>
        <begin position="1"/>
        <end position="22"/>
    </location>
</feature>
<evidence type="ECO:0000256" key="9">
    <source>
        <dbReference type="PROSITE-ProRule" id="PRU00043"/>
    </source>
</evidence>
<sequence length="2374" mass="263356">MDAVKSITTLLLVLGITSNVIGQLVRVNNGLQVPIGRSVTLGQDDLVFEPVEEGEKCKVEVALNEPYYQKVGLLQPEVFDCEFLPETIKYTHSGLPYLDQDVVKLRVYKFTETDTVSETVYLRVNISQEAYQTVRPMGPLQVERFFGSSDLIDMRVLDLAYERYRNVSCTVHINTVTSGFPKYGELTRGEGEEKQRVRALTADCYDFMMGMIRYEHLVPPTPNVDYIAMTITTNDPLLIEGTSEEVYFLPVEIMEAFQNQHPIAAMMSMYVMEADQFILTTITPSVISGRDDETANEDLVFFISQPFGPDEGYIVNLDDHTHPIESFTQYDLSRLNIAYKPPSVSSPDRRVFTAEFTVYDAYFAQSNPINLMVSVRSTETNAPRVSVNTGLTMLEGQSRIIRPTNLQLVDNDNLNFVRAKVVGGLRHGRLYINERPVIMFSAADINSNTLVYRHDDSDTLKDSLELRITDGRHNVRTTFPINILPKDDSAPYLINNVQFELKEGRTIRITRFMLVAADMDSSDDYIIFRITQPPVAGEILKKFSEDTFGYPVTEFTQRDLFRGLIYYHHLGGEVFLDSFELILLDNQIPPNESPIQVVTAKISPVHDLPPERVSGSTQSLIVRETEIAYITKNQLHFTDAESTEERLRYTITTPSYIIDTHSLTNAGRIISTADVLSPAKDPNMPAIRTFTQGEINTHNIAYMPPLKEIGPNPVHIRFVFSVSDPFGNIVLGEFFDVTVLPVNNQEPVLRVNDLTVREGQDLTFDPVRFSVSDMDTEARDLIIGLVELPEHGRILLGGVNLTVGNRFTMADVAAGRVSYVSDGSEYSSDQFTLSLSDGVHSITETVDINIIPVNDEIPALLPGLESELTIPEGGSVTIGSNILSATDPDTNDLLLHYVVVMHPLRGVLLRDGVIVNRFSQRDVNRGKIVYEHTGGETGLSNIQDVITFIVSDKSIPSNPGLPVKDVIINIAPSDDRPPRIVFGNPFFVDEGDKVPLTVDVLSAVDRDSPSEHLQFVITRQPVWGFLENILPTPGFEKSNAGKPVTSFTFKDIADGNINFVQSLSTRLEPISDSFLLYVTDGEHSSPNVTFVVNITPQNDEVPTLTVRNFTVHEGSFFKIRTDTINANDLDIPMDMLMFSILRAPEHGMIINRVPSLVESPIPVYDFNLNQLLNTLSLAYVHDGSESTEDRFVIRVTDGKHTVRKTVNITIIPVNDESPEIVKNAGIRISIRESRILSAVILRTEDRDTPDDHLVYTLNSLPRRGTLQRRVAEDRWEDITDILTNFTQWDLNQNLIRYIHSANLGSKGIDRFYFSVSDGIHSTGKQNFRIMIQNTKREPLIITNNGLQLDEGQTVIIPPTLLSANDNSGQLTDIVFNVISSPTQGHLEDVARPGIPLTTFSQMDILGQRLVYKHLRVDQIHNDQFTFSVTNGYEIRNDTFQIVVNPVDNMLPVLMAKEQMTVAQNGFQIISLSQLHALDPDTPASSVFFVITQMPLFGTLLIGGLPVEQSFTQQDIDNYDISYRHDFGQSQTDEFYFVVEDGTNRGFLTGDNIRYEPVRFQININIVDSSPPDLITNVGPTKMQTMVDRTGFVFSNMNLQAIDDCAADDVTYSVIKDPMFGHLEYVDTFQRVQGRFVQMDINNKRVMYVMRDNARAANDSFMFDVWDCHENSLKNQRFSMHWSVVMFSRPQFMVCESDGLLSIPIIRIGNQRLSSFVSIELQDLTATAGLDYQPSRARLLQLDPAVTTVTWGAVLIEDGLEETRERFRVTLVDPVNAVIGDYNRLTVVIKDAKDGVCKSNPTDPRPAVDTPGCCVDQPGIVDHRLVPVPGIPPQDTYPYNPDAGPGPYNRGEGPGLYNPGVGPDGGPIPGPGPYNPGEGPGLYNPGVGPDGGLGPGPGLYNPGVGPDGGPNSGPGPYNPGEGPFPRPGPYDPFQPGVGDPIFDEGSLVDADPAVNDGPGAPRIDQQQFDPYAEETWYRYPFGVGYDGTDGTRYEGQHGSQPVYVEPLPDQNCCEDGLVSQGAVTPQGGPDPNFNPNQYGSQYPIGNPNPYPQDQPASPGNPPSPGSATSFEQPFVPSGAGGYPPPQGAVEPAQPPHASDGDVRLYHATLGGGDGQSQVVPIVLAENRPGQLEQDQPPQTDVSNVFLPTVVRGVQRPILTPAAPSGGGSPVNQRRPALGQGNTQVTADNQPPPGAQSTFSFPCSSANIGEIRQDTNSGSLAKCDGNYWMEFDISQLVRAITGTAYDNGQCERGWSYHNSRCFLISRHPQSWNEAQRICRERYNGNLASILSKRELKWLGDLLSEEPAWIGLNDKQVEDQWEWVSGDPITFSRWSPSARTSNRSDRYDCTYITARLRWIDKDCDLTAKSYVCMKNAE</sequence>
<feature type="compositionally biased region" description="Polar residues" evidence="11">
    <location>
        <begin position="2178"/>
        <end position="2199"/>
    </location>
</feature>
<proteinExistence type="inferred from homology"/>
<organism evidence="15 16">
    <name type="scientific">Strongylocentrotus purpuratus</name>
    <name type="common">Purple sea urchin</name>
    <dbReference type="NCBI Taxonomy" id="7668"/>
    <lineage>
        <taxon>Eukaryota</taxon>
        <taxon>Metazoa</taxon>
        <taxon>Echinodermata</taxon>
        <taxon>Eleutherozoa</taxon>
        <taxon>Echinozoa</taxon>
        <taxon>Echinoidea</taxon>
        <taxon>Euechinoidea</taxon>
        <taxon>Echinacea</taxon>
        <taxon>Camarodonta</taxon>
        <taxon>Echinidea</taxon>
        <taxon>Strongylocentrotidae</taxon>
        <taxon>Strongylocentrotus</taxon>
    </lineage>
</organism>
<dbReference type="GO" id="GO:0016020">
    <property type="term" value="C:membrane"/>
    <property type="evidence" value="ECO:0007669"/>
    <property type="project" value="InterPro"/>
</dbReference>
<name>A0A7M7PI56_STRPU</name>
<dbReference type="SMART" id="SM00034">
    <property type="entry name" value="CLECT"/>
    <property type="match status" value="1"/>
</dbReference>
<feature type="repeat" description="CSPG" evidence="10">
    <location>
        <begin position="745"/>
        <end position="836"/>
    </location>
</feature>
<feature type="repeat" description="CSPG" evidence="10">
    <location>
        <begin position="977"/>
        <end position="1079"/>
    </location>
</feature>
<feature type="repeat" description="CSPG" evidence="10">
    <location>
        <begin position="490"/>
        <end position="584"/>
    </location>
</feature>
<feature type="repeat" description="CSPG" evidence="10">
    <location>
        <begin position="260"/>
        <end position="357"/>
    </location>
</feature>
<dbReference type="GO" id="GO:0009653">
    <property type="term" value="P:anatomical structure morphogenesis"/>
    <property type="evidence" value="ECO:0000318"/>
    <property type="project" value="GO_Central"/>
</dbReference>
<feature type="compositionally biased region" description="Low complexity" evidence="11">
    <location>
        <begin position="1874"/>
        <end position="1886"/>
    </location>
</feature>
<dbReference type="PROSITE" id="PS00615">
    <property type="entry name" value="C_TYPE_LECTIN_1"/>
    <property type="match status" value="1"/>
</dbReference>
<evidence type="ECO:0000256" key="12">
    <source>
        <dbReference type="SAM" id="SignalP"/>
    </source>
</evidence>
<dbReference type="PROSITE" id="PS51854">
    <property type="entry name" value="CSPG"/>
    <property type="match status" value="10"/>
</dbReference>
<dbReference type="InterPro" id="IPR002126">
    <property type="entry name" value="Cadherin-like_dom"/>
</dbReference>
<feature type="repeat" description="CSPG" evidence="10">
    <location>
        <begin position="1337"/>
        <end position="1429"/>
    </location>
</feature>
<dbReference type="RefSeq" id="XP_030851816.1">
    <property type="nucleotide sequence ID" value="XM_030995956.1"/>
</dbReference>
<dbReference type="InterPro" id="IPR018378">
    <property type="entry name" value="C-type_lectin_CS"/>
</dbReference>
<evidence type="ECO:0000256" key="5">
    <source>
        <dbReference type="ARBA" id="ARBA00022837"/>
    </source>
</evidence>
<dbReference type="Pfam" id="PF00059">
    <property type="entry name" value="Lectin_C"/>
    <property type="match status" value="1"/>
</dbReference>
<evidence type="ECO:0000256" key="4">
    <source>
        <dbReference type="ARBA" id="ARBA00022737"/>
    </source>
</evidence>
<feature type="repeat" description="CSPG" evidence="10">
    <location>
        <begin position="859"/>
        <end position="951"/>
    </location>
</feature>
<protein>
    <submittedName>
        <fullName evidence="15">Uncharacterized protein</fullName>
    </submittedName>
</protein>
<dbReference type="PROSITE" id="PS50041">
    <property type="entry name" value="C_TYPE_LECTIN_2"/>
    <property type="match status" value="1"/>
</dbReference>
<dbReference type="PROSITE" id="PS50268">
    <property type="entry name" value="CADHERIN_2"/>
    <property type="match status" value="1"/>
</dbReference>
<dbReference type="InParanoid" id="A0A7M7PI56"/>
<evidence type="ECO:0000256" key="8">
    <source>
        <dbReference type="ARBA" id="ARBA00023180"/>
    </source>
</evidence>
<feature type="region of interest" description="Disordered" evidence="11">
    <location>
        <begin position="2156"/>
        <end position="2199"/>
    </location>
</feature>
<accession>A0A7M7PI56</accession>
<keyword evidence="2" id="KW-0479">Metal-binding</keyword>
<feature type="compositionally biased region" description="Pro residues" evidence="11">
    <location>
        <begin position="2045"/>
        <end position="2063"/>
    </location>
</feature>
<dbReference type="InterPro" id="IPR016186">
    <property type="entry name" value="C-type_lectin-like/link_sf"/>
</dbReference>
<evidence type="ECO:0000313" key="16">
    <source>
        <dbReference type="Proteomes" id="UP000007110"/>
    </source>
</evidence>
<dbReference type="SUPFAM" id="SSF141072">
    <property type="entry name" value="CalX-like"/>
    <property type="match status" value="1"/>
</dbReference>
<feature type="repeat" description="CSPG" evidence="10">
    <location>
        <begin position="382"/>
        <end position="469"/>
    </location>
</feature>
<keyword evidence="8" id="KW-0325">Glycoprotein</keyword>
<dbReference type="InterPro" id="IPR051561">
    <property type="entry name" value="FRAS1_ECM"/>
</dbReference>
<feature type="domain" description="Cadherin" evidence="14">
    <location>
        <begin position="1103"/>
        <end position="1220"/>
    </location>
</feature>
<dbReference type="EnsemblMetazoa" id="XM_030995956">
    <property type="protein sequence ID" value="XP_030851816"/>
    <property type="gene ID" value="LOC591943"/>
</dbReference>
<evidence type="ECO:0000313" key="15">
    <source>
        <dbReference type="EnsemblMetazoa" id="XP_030851816"/>
    </source>
</evidence>